<sequence length="56" mass="6229">MNASAYPGLALGPAHTVDELRAIAKQYRHANDHTTADAYDSLANFRARIERTTKEQ</sequence>
<dbReference type="EMBL" id="MN284906">
    <property type="protein sequence ID" value="QFP95786.1"/>
    <property type="molecule type" value="Genomic_DNA"/>
</dbReference>
<protein>
    <submittedName>
        <fullName evidence="1">Uncharacterized protein</fullName>
    </submittedName>
</protein>
<proteinExistence type="predicted"/>
<name>A0A5P8D9V9_9CAUD</name>
<keyword evidence="2" id="KW-1185">Reference proteome</keyword>
<evidence type="ECO:0000313" key="1">
    <source>
        <dbReference type="EMBL" id="QFP95786.1"/>
    </source>
</evidence>
<dbReference type="KEGG" id="vg:77939188"/>
<dbReference type="RefSeq" id="YP_010663168.1">
    <property type="nucleotide sequence ID" value="NC_070893.1"/>
</dbReference>
<evidence type="ECO:0000313" key="2">
    <source>
        <dbReference type="Proteomes" id="UP000325899"/>
    </source>
</evidence>
<reference evidence="1 2" key="1">
    <citation type="submission" date="2019-08" db="EMBL/GenBank/DDBJ databases">
        <authorList>
            <person name="Lim D."/>
            <person name="Batin B."/>
            <person name="Choi E."/>
            <person name="Dhami J."/>
            <person name="Figueroa S."/>
            <person name="Kim S."/>
            <person name="Kim U."/>
            <person name="Klim L."/>
            <person name="Lee Y.S."/>
            <person name="Nathaniel A."/>
            <person name="Shih C."/>
            <person name="Simental K."/>
            <person name="Shu E."/>
            <person name="Trivedi R."/>
            <person name="Valladolid I."/>
            <person name="Wang C."/>
            <person name="Ward C."/>
            <person name="Yoo K."/>
            <person name="Choi J.D."/>
            <person name="Dean N."/>
            <person name="Muthiah A.S."/>
            <person name="Diaz A."/>
            <person name="Garlena R.A."/>
            <person name="Russell D.A."/>
            <person name="Pope W.H."/>
            <person name="Jacobs-Sera D."/>
            <person name="Hatfull G.F."/>
        </authorList>
    </citation>
    <scope>NUCLEOTIDE SEQUENCE [LARGE SCALE GENOMIC DNA]</scope>
</reference>
<dbReference type="GeneID" id="77939188"/>
<accession>A0A5P8D9V9</accession>
<organism evidence="1 2">
    <name type="scientific">Gordonia phage CherryonLim</name>
    <dbReference type="NCBI Taxonomy" id="2652411"/>
    <lineage>
        <taxon>Viruses</taxon>
        <taxon>Duplodnaviria</taxon>
        <taxon>Heunggongvirae</taxon>
        <taxon>Uroviricota</taxon>
        <taxon>Caudoviricetes</taxon>
        <taxon>Ponsvirus</taxon>
        <taxon>Ponsvirus cherryonlim</taxon>
    </lineage>
</organism>
<dbReference type="Proteomes" id="UP000325899">
    <property type="component" value="Segment"/>
</dbReference>
<gene>
    <name evidence="1" type="primary">33</name>
    <name evidence="1" type="ORF">SEA_CHERRYONLIM_33</name>
</gene>